<feature type="compositionally biased region" description="Low complexity" evidence="1">
    <location>
        <begin position="392"/>
        <end position="429"/>
    </location>
</feature>
<evidence type="ECO:0000313" key="3">
    <source>
        <dbReference type="EMBL" id="CAE2267748.1"/>
    </source>
</evidence>
<evidence type="ECO:0000256" key="1">
    <source>
        <dbReference type="SAM" id="MobiDB-lite"/>
    </source>
</evidence>
<feature type="compositionally biased region" description="Low complexity" evidence="1">
    <location>
        <begin position="272"/>
        <end position="282"/>
    </location>
</feature>
<feature type="region of interest" description="Disordered" evidence="1">
    <location>
        <begin position="233"/>
        <end position="449"/>
    </location>
</feature>
<feature type="compositionally biased region" description="Basic residues" evidence="1">
    <location>
        <begin position="122"/>
        <end position="131"/>
    </location>
</feature>
<protein>
    <submittedName>
        <fullName evidence="3">Uncharacterized protein</fullName>
    </submittedName>
</protein>
<feature type="compositionally biased region" description="Low complexity" evidence="1">
    <location>
        <begin position="99"/>
        <end position="121"/>
    </location>
</feature>
<feature type="compositionally biased region" description="Basic and acidic residues" evidence="1">
    <location>
        <begin position="241"/>
        <end position="252"/>
    </location>
</feature>
<feature type="region of interest" description="Disordered" evidence="1">
    <location>
        <begin position="90"/>
        <end position="146"/>
    </location>
</feature>
<feature type="transmembrane region" description="Helical" evidence="2">
    <location>
        <begin position="540"/>
        <end position="559"/>
    </location>
</feature>
<feature type="compositionally biased region" description="Polar residues" evidence="1">
    <location>
        <begin position="349"/>
        <end position="362"/>
    </location>
</feature>
<feature type="transmembrane region" description="Helical" evidence="2">
    <location>
        <begin position="623"/>
        <end position="648"/>
    </location>
</feature>
<keyword evidence="2" id="KW-0472">Membrane</keyword>
<feature type="compositionally biased region" description="Basic and acidic residues" evidence="1">
    <location>
        <begin position="1"/>
        <end position="20"/>
    </location>
</feature>
<feature type="transmembrane region" description="Helical" evidence="2">
    <location>
        <begin position="580"/>
        <end position="603"/>
    </location>
</feature>
<feature type="compositionally biased region" description="Basic residues" evidence="1">
    <location>
        <begin position="21"/>
        <end position="33"/>
    </location>
</feature>
<feature type="transmembrane region" description="Helical" evidence="2">
    <location>
        <begin position="510"/>
        <end position="534"/>
    </location>
</feature>
<dbReference type="EMBL" id="HBKQ01043503">
    <property type="protein sequence ID" value="CAE2267748.1"/>
    <property type="molecule type" value="Transcribed_RNA"/>
</dbReference>
<keyword evidence="2" id="KW-0812">Transmembrane</keyword>
<dbReference type="AlphaFoldDB" id="A0A7S4JM02"/>
<feature type="transmembrane region" description="Helical" evidence="2">
    <location>
        <begin position="467"/>
        <end position="489"/>
    </location>
</feature>
<gene>
    <name evidence="3" type="ORF">OAUR00152_LOCUS29982</name>
</gene>
<feature type="compositionally biased region" description="Low complexity" evidence="1">
    <location>
        <begin position="316"/>
        <end position="328"/>
    </location>
</feature>
<sequence>MPTRIIVREPPRPPNDDRSYDRRRRVSRSRSRSRSGSPCLCDRRRRGCLFDEHGPGAADEETGRFGRGGAGAGAKCTQQSFDRRAMLANYRTSDNSRGTRFSSSRTHPSHPSSSSERSAAQRQRRRSRRSRSSSSRAVDHRHRHLSSTDIAASPRLVGCVYMATAGLVCALNAMLFQRNLIPGVELFSGGRRGLASEGSLLMEHRWGRRYLVPVVGGGRGRRRRRTTTTIVIDSSSPESVPNKDDEIKDWRPSMKWHRLLQQKSPAPGGGNATSSMATAAAPSVPPGPEPTTVPSARPTFPPTTLRSPTILPSRAPSTVPSSTVNPSTQMPTPHPSGGSLRSPGVTSDPAATSRPSAEQGVNVTDEALPSEGGNNTLAPAGGTESPPPSPSSSPSANLTASAPNVSTSAPSSSLSPSLSPAPSSTFPPTQDDGMQDTIPPPPPQRGCLIGDCQAGPLPMGAVVKWKMWTAIFFPAGLCFLACAVVAVHFDKTCFPNFWKAIFRDGSVHERNFLIVLAVLWGFSLYACTSANSVGTFQPNVFFSSWAGFASVLLTWGIMWREGADRPTVVDAVRDHPRLTTFNWMCTAACSGVSTLTVVDLYVAERMGGTYHDEKLRNFTRRDWLAWLLVPCATAVWSSLAPLTSHLTARRGVKRQVRLAWRQVEGV</sequence>
<feature type="region of interest" description="Disordered" evidence="1">
    <location>
        <begin position="1"/>
        <end position="39"/>
    </location>
</feature>
<name>A0A7S4JM02_9STRA</name>
<evidence type="ECO:0000256" key="2">
    <source>
        <dbReference type="SAM" id="Phobius"/>
    </source>
</evidence>
<organism evidence="3">
    <name type="scientific">Odontella aurita</name>
    <dbReference type="NCBI Taxonomy" id="265563"/>
    <lineage>
        <taxon>Eukaryota</taxon>
        <taxon>Sar</taxon>
        <taxon>Stramenopiles</taxon>
        <taxon>Ochrophyta</taxon>
        <taxon>Bacillariophyta</taxon>
        <taxon>Mediophyceae</taxon>
        <taxon>Biddulphiophycidae</taxon>
        <taxon>Eupodiscales</taxon>
        <taxon>Odontellaceae</taxon>
        <taxon>Odontella</taxon>
    </lineage>
</organism>
<feature type="region of interest" description="Disordered" evidence="1">
    <location>
        <begin position="51"/>
        <end position="77"/>
    </location>
</feature>
<reference evidence="3" key="1">
    <citation type="submission" date="2021-01" db="EMBL/GenBank/DDBJ databases">
        <authorList>
            <person name="Corre E."/>
            <person name="Pelletier E."/>
            <person name="Niang G."/>
            <person name="Scheremetjew M."/>
            <person name="Finn R."/>
            <person name="Kale V."/>
            <person name="Holt S."/>
            <person name="Cochrane G."/>
            <person name="Meng A."/>
            <person name="Brown T."/>
            <person name="Cohen L."/>
        </authorList>
    </citation>
    <scope>NUCLEOTIDE SEQUENCE</scope>
    <source>
        <strain evidence="3">Isolate 1302-5</strain>
    </source>
</reference>
<keyword evidence="2" id="KW-1133">Transmembrane helix</keyword>
<accession>A0A7S4JM02</accession>
<proteinExistence type="predicted"/>